<evidence type="ECO:0000256" key="1">
    <source>
        <dbReference type="ARBA" id="ARBA00009995"/>
    </source>
</evidence>
<dbReference type="PROSITE" id="PS00375">
    <property type="entry name" value="UDPGT"/>
    <property type="match status" value="1"/>
</dbReference>
<comment type="similarity">
    <text evidence="1 6">Belongs to the UDP-glycosyltransferase family.</text>
</comment>
<dbReference type="GO" id="GO:0015020">
    <property type="term" value="F:glucuronosyltransferase activity"/>
    <property type="evidence" value="ECO:0007669"/>
    <property type="project" value="UniProtKB-EC"/>
</dbReference>
<evidence type="ECO:0000256" key="3">
    <source>
        <dbReference type="ARBA" id="ARBA00022679"/>
    </source>
</evidence>
<dbReference type="GO" id="GO:0016020">
    <property type="term" value="C:membrane"/>
    <property type="evidence" value="ECO:0007669"/>
    <property type="project" value="UniProtKB-SubCell"/>
</dbReference>
<dbReference type="InterPro" id="IPR035595">
    <property type="entry name" value="UDP_glycos_trans_CS"/>
</dbReference>
<dbReference type="Gene3D" id="3.40.50.2000">
    <property type="entry name" value="Glycogen Phosphorylase B"/>
    <property type="match status" value="2"/>
</dbReference>
<dbReference type="InterPro" id="IPR050271">
    <property type="entry name" value="UDP-glycosyltransferase"/>
</dbReference>
<accession>A0AAV5V0H7</accession>
<evidence type="ECO:0000256" key="6">
    <source>
        <dbReference type="RuleBase" id="RU003718"/>
    </source>
</evidence>
<protein>
    <recommendedName>
        <fullName evidence="7">UDP-glucuronosyltransferase</fullName>
        <ecNumber evidence="7">2.4.1.17</ecNumber>
    </recommendedName>
</protein>
<feature type="transmembrane region" description="Helical" evidence="7">
    <location>
        <begin position="481"/>
        <end position="505"/>
    </location>
</feature>
<dbReference type="PANTHER" id="PTHR48043:SF23">
    <property type="entry name" value="UDP-GLUCURONOSYLTRANSFERASE"/>
    <property type="match status" value="1"/>
</dbReference>
<dbReference type="CDD" id="cd03784">
    <property type="entry name" value="GT1_Gtf-like"/>
    <property type="match status" value="1"/>
</dbReference>
<evidence type="ECO:0000256" key="5">
    <source>
        <dbReference type="ARBA" id="ARBA00047475"/>
    </source>
</evidence>
<dbReference type="PANTHER" id="PTHR48043">
    <property type="entry name" value="EG:EG0003.4 PROTEIN-RELATED"/>
    <property type="match status" value="1"/>
</dbReference>
<keyword evidence="7" id="KW-0812">Transmembrane</keyword>
<comment type="subcellular location">
    <subcellularLocation>
        <location evidence="7">Membrane</location>
        <topology evidence="7">Single-pass membrane protein</topology>
    </subcellularLocation>
</comment>
<feature type="signal peptide" evidence="7">
    <location>
        <begin position="1"/>
        <end position="16"/>
    </location>
</feature>
<dbReference type="EC" id="2.4.1.17" evidence="7"/>
<evidence type="ECO:0000256" key="7">
    <source>
        <dbReference type="RuleBase" id="RU362059"/>
    </source>
</evidence>
<organism evidence="8 9">
    <name type="scientific">Pristionchus fissidentatus</name>
    <dbReference type="NCBI Taxonomy" id="1538716"/>
    <lineage>
        <taxon>Eukaryota</taxon>
        <taxon>Metazoa</taxon>
        <taxon>Ecdysozoa</taxon>
        <taxon>Nematoda</taxon>
        <taxon>Chromadorea</taxon>
        <taxon>Rhabditida</taxon>
        <taxon>Rhabditina</taxon>
        <taxon>Diplogasteromorpha</taxon>
        <taxon>Diplogasteroidea</taxon>
        <taxon>Neodiplogasteridae</taxon>
        <taxon>Pristionchus</taxon>
    </lineage>
</organism>
<sequence>MRMLLILVLLLGTVESFKFLVHSTRFGQSHTNFLAKLADVLVDAGHEVVIVSPIMNSRINGPSTKARVIEIPQCQRAVDFEGVANNEMSHNVWVMKHPIQIFLEQRDMFATWGHVCESVVTHPGLLDKLKAEKFDVAFGESLDFCAAATFHLVGVEKWAVTESIAIRDGGFSSTQTPGNPAYVPSLMSGGGERMDFFSRLSNAASHLMTDYFFGFIGAAIEKRIRIHVPDLPSAEEMTSTNSLIFYNSEPLVDFPKITSARTIDIGGITVSSAHGPLNETWSSVMDLRPSTILISFGTVAQAFAMPEEYKQTIKETIRKFPDVTFIWKYEKPEHKISAGIPNLIESTWVPQRDMLHDSRLSAFITHCGQGSTTEAIDAGMPLIVIPVLADQQRNAHQIERIGVGLRLDKNDLSGVEKLSEAITEILRNEKFRQNARKVKQMIADRPFQMKEIFIRNMEFIAKHGPLRQLDHYGRNLNWIQYYLIDVIVFVVLSVSLICFALFWLIRALMRRVFMPKAKTE</sequence>
<dbReference type="AlphaFoldDB" id="A0AAV5V0H7"/>
<dbReference type="Pfam" id="PF00201">
    <property type="entry name" value="UDPGT"/>
    <property type="match status" value="1"/>
</dbReference>
<keyword evidence="4 7" id="KW-0732">Signal</keyword>
<evidence type="ECO:0000313" key="8">
    <source>
        <dbReference type="EMBL" id="GMT12874.1"/>
    </source>
</evidence>
<comment type="caution">
    <text evidence="8">The sequence shown here is derived from an EMBL/GenBank/DDBJ whole genome shotgun (WGS) entry which is preliminary data.</text>
</comment>
<evidence type="ECO:0000256" key="4">
    <source>
        <dbReference type="ARBA" id="ARBA00022729"/>
    </source>
</evidence>
<comment type="catalytic activity">
    <reaction evidence="5 7">
        <text>glucuronate acceptor + UDP-alpha-D-glucuronate = acceptor beta-D-glucuronoside + UDP + H(+)</text>
        <dbReference type="Rhea" id="RHEA:21032"/>
        <dbReference type="ChEBI" id="CHEBI:15378"/>
        <dbReference type="ChEBI" id="CHEBI:58052"/>
        <dbReference type="ChEBI" id="CHEBI:58223"/>
        <dbReference type="ChEBI" id="CHEBI:132367"/>
        <dbReference type="ChEBI" id="CHEBI:132368"/>
        <dbReference type="EC" id="2.4.1.17"/>
    </reaction>
</comment>
<evidence type="ECO:0000256" key="2">
    <source>
        <dbReference type="ARBA" id="ARBA00022676"/>
    </source>
</evidence>
<keyword evidence="3 6" id="KW-0808">Transferase</keyword>
<keyword evidence="7" id="KW-0472">Membrane</keyword>
<keyword evidence="9" id="KW-1185">Reference proteome</keyword>
<dbReference type="FunFam" id="3.40.50.2000:FF:000201">
    <property type="entry name" value="UDP-glucuronosyltransferase"/>
    <property type="match status" value="1"/>
</dbReference>
<dbReference type="SUPFAM" id="SSF53756">
    <property type="entry name" value="UDP-Glycosyltransferase/glycogen phosphorylase"/>
    <property type="match status" value="1"/>
</dbReference>
<evidence type="ECO:0000313" key="9">
    <source>
        <dbReference type="Proteomes" id="UP001432322"/>
    </source>
</evidence>
<reference evidence="8" key="1">
    <citation type="submission" date="2023-10" db="EMBL/GenBank/DDBJ databases">
        <title>Genome assembly of Pristionchus species.</title>
        <authorList>
            <person name="Yoshida K."/>
            <person name="Sommer R.J."/>
        </authorList>
    </citation>
    <scope>NUCLEOTIDE SEQUENCE</scope>
    <source>
        <strain evidence="8">RS5133</strain>
    </source>
</reference>
<proteinExistence type="inferred from homology"/>
<dbReference type="EMBL" id="BTSY01000002">
    <property type="protein sequence ID" value="GMT12874.1"/>
    <property type="molecule type" value="Genomic_DNA"/>
</dbReference>
<dbReference type="InterPro" id="IPR002213">
    <property type="entry name" value="UDP_glucos_trans"/>
</dbReference>
<keyword evidence="7" id="KW-1133">Transmembrane helix</keyword>
<name>A0AAV5V0H7_9BILA</name>
<gene>
    <name evidence="8" type="ORF">PFISCL1PPCAC_4171</name>
</gene>
<keyword evidence="2 6" id="KW-0328">Glycosyltransferase</keyword>
<dbReference type="Proteomes" id="UP001432322">
    <property type="component" value="Unassembled WGS sequence"/>
</dbReference>
<feature type="chain" id="PRO_5043090033" description="UDP-glucuronosyltransferase" evidence="7">
    <location>
        <begin position="17"/>
        <end position="520"/>
    </location>
</feature>